<protein>
    <submittedName>
        <fullName evidence="1">Uncharacterized protein</fullName>
    </submittedName>
</protein>
<gene>
    <name evidence="1" type="ORF">H0241_23505</name>
</gene>
<evidence type="ECO:0000313" key="2">
    <source>
        <dbReference type="Proteomes" id="UP000558284"/>
    </source>
</evidence>
<name>A0A838BBA2_9HYPH</name>
<reference evidence="1 2" key="1">
    <citation type="submission" date="2020-07" db="EMBL/GenBank/DDBJ databases">
        <title>Definition of the novel symbiovar canariense within Mesorhizobium novociceri, a new species of genus Mesorhizobium nodulating Cicer canariense in the Caldera de Taburiente National Park (La Palma, Canary Islands).</title>
        <authorList>
            <person name="Leon-Barrios M."/>
            <person name="Perez-Yepez J."/>
            <person name="Flores-Felix J.D."/>
            <person name="Ramirez-Baena M.H."/>
            <person name="Pulido-Suarez L."/>
            <person name="Igual J.M."/>
            <person name="Velazquez E."/>
            <person name="Peix A."/>
        </authorList>
    </citation>
    <scope>NUCLEOTIDE SEQUENCE [LARGE SCALE GENOMIC DNA]</scope>
    <source>
        <strain evidence="1 2">CCANP35</strain>
    </source>
</reference>
<keyword evidence="2" id="KW-1185">Reference proteome</keyword>
<dbReference type="Proteomes" id="UP000558284">
    <property type="component" value="Unassembled WGS sequence"/>
</dbReference>
<dbReference type="AlphaFoldDB" id="A0A838BBA2"/>
<comment type="caution">
    <text evidence="1">The sequence shown here is derived from an EMBL/GenBank/DDBJ whole genome shotgun (WGS) entry which is preliminary data.</text>
</comment>
<evidence type="ECO:0000313" key="1">
    <source>
        <dbReference type="EMBL" id="MBA1143191.1"/>
    </source>
</evidence>
<accession>A0A838BBA2</accession>
<proteinExistence type="predicted"/>
<organism evidence="1 2">
    <name type="scientific">Mesorhizobium neociceri</name>
    <dbReference type="NCBI Taxonomy" id="1307853"/>
    <lineage>
        <taxon>Bacteria</taxon>
        <taxon>Pseudomonadati</taxon>
        <taxon>Pseudomonadota</taxon>
        <taxon>Alphaproteobacteria</taxon>
        <taxon>Hyphomicrobiales</taxon>
        <taxon>Phyllobacteriaceae</taxon>
        <taxon>Mesorhizobium</taxon>
    </lineage>
</organism>
<dbReference type="EMBL" id="JACDTY010000013">
    <property type="protein sequence ID" value="MBA1143191.1"/>
    <property type="molecule type" value="Genomic_DNA"/>
</dbReference>
<dbReference type="RefSeq" id="WP_181060223.1">
    <property type="nucleotide sequence ID" value="NZ_JACDTY010000013.1"/>
</dbReference>
<sequence>MTRYFEIEPDAAGGIGRGTVMDRSVHPPVVSKLVYQVEGWFGDSIVTTFPCFLVTDEAKRGLLKIGISGAKFAEAEVTTSEEFHQRQPRLR</sequence>